<feature type="domain" description="Phosphodiester glycosidase" evidence="2">
    <location>
        <begin position="76"/>
        <end position="225"/>
    </location>
</feature>
<name>A0A238K5S6_9RHOB</name>
<dbReference type="EMBL" id="FXYH01000003">
    <property type="protein sequence ID" value="SMX37452.1"/>
    <property type="molecule type" value="Genomic_DNA"/>
</dbReference>
<feature type="signal peptide" evidence="1">
    <location>
        <begin position="1"/>
        <end position="22"/>
    </location>
</feature>
<dbReference type="RefSeq" id="WP_097803603.1">
    <property type="nucleotide sequence ID" value="NZ_FXYH01000003.1"/>
</dbReference>
<protein>
    <recommendedName>
        <fullName evidence="2">Phosphodiester glycosidase domain-containing protein</fullName>
    </recommendedName>
</protein>
<evidence type="ECO:0000259" key="2">
    <source>
        <dbReference type="Pfam" id="PF09992"/>
    </source>
</evidence>
<keyword evidence="1" id="KW-0732">Signal</keyword>
<accession>A0A238K5S6</accession>
<evidence type="ECO:0000313" key="4">
    <source>
        <dbReference type="Proteomes" id="UP000220836"/>
    </source>
</evidence>
<reference evidence="3 4" key="1">
    <citation type="submission" date="2017-05" db="EMBL/GenBank/DDBJ databases">
        <authorList>
            <person name="Song R."/>
            <person name="Chenine A.L."/>
            <person name="Ruprecht R.M."/>
        </authorList>
    </citation>
    <scope>NUCLEOTIDE SEQUENCE [LARGE SCALE GENOMIC DNA]</scope>
    <source>
        <strain evidence="3 4">CECT 8663</strain>
    </source>
</reference>
<feature type="chain" id="PRO_5012534175" description="Phosphodiester glycosidase domain-containing protein" evidence="1">
    <location>
        <begin position="23"/>
        <end position="249"/>
    </location>
</feature>
<gene>
    <name evidence="3" type="ORF">PEV8663_01087</name>
</gene>
<sequence>MSLRALLSGLALALLTPQIAGAVDCARMTFKDNRYTACTVAPETENLALYLNDGNGQPLGSFETVQLTQRALGRRLVFAMNAGMYHEDRSPVGYYVENGQQQMRVVPNAGPGNFGLLPNGILCIKDRRANVIETRAFLASKPDCKFATQSGPMLVIDGALHPRFLPDSTSRYIRNGVGTSEDGKRAVFVISDNAVTFYEFAEFFRDTLGTPNALFLDGNVSRMYAPDLSRVDSGRRMGPIVGVTVPSSQ</sequence>
<proteinExistence type="predicted"/>
<dbReference type="AlphaFoldDB" id="A0A238K5S6"/>
<organism evidence="3 4">
    <name type="scientific">Pelagimonas varians</name>
    <dbReference type="NCBI Taxonomy" id="696760"/>
    <lineage>
        <taxon>Bacteria</taxon>
        <taxon>Pseudomonadati</taxon>
        <taxon>Pseudomonadota</taxon>
        <taxon>Alphaproteobacteria</taxon>
        <taxon>Rhodobacterales</taxon>
        <taxon>Roseobacteraceae</taxon>
        <taxon>Pelagimonas</taxon>
    </lineage>
</organism>
<dbReference type="OrthoDB" id="5515706at2"/>
<dbReference type="Pfam" id="PF09992">
    <property type="entry name" value="NAGPA"/>
    <property type="match status" value="1"/>
</dbReference>
<dbReference type="Proteomes" id="UP000220836">
    <property type="component" value="Unassembled WGS sequence"/>
</dbReference>
<keyword evidence="4" id="KW-1185">Reference proteome</keyword>
<dbReference type="InterPro" id="IPR018711">
    <property type="entry name" value="NAGPA"/>
</dbReference>
<evidence type="ECO:0000256" key="1">
    <source>
        <dbReference type="SAM" id="SignalP"/>
    </source>
</evidence>
<evidence type="ECO:0000313" key="3">
    <source>
        <dbReference type="EMBL" id="SMX37452.1"/>
    </source>
</evidence>